<dbReference type="GO" id="GO:0009307">
    <property type="term" value="P:DNA restriction-modification system"/>
    <property type="evidence" value="ECO:0007669"/>
    <property type="project" value="UniProtKB-KW"/>
</dbReference>
<dbReference type="PROSITE" id="PS00095">
    <property type="entry name" value="C5_MTASE_2"/>
    <property type="match status" value="1"/>
</dbReference>
<evidence type="ECO:0000256" key="5">
    <source>
        <dbReference type="PROSITE-ProRule" id="PRU01016"/>
    </source>
</evidence>
<dbReference type="HOGENOM" id="CLU_006958_2_4_9"/>
<sequence length="488" mass="55680">MKKTLRVLDLFAGGGGFSTGFLQANHPNLKFEIIRAVEINQAASDTLRGHLGSEKVIQGDITNSDVKKEIFQSCGDIDVVIGGPPCQTFSLAGPARSGTKEMREKLKNDPRNTLYKHFIEIVNYLKPIFVVFENVEGMLSKKVDHEGVENKQVQVIELICDELESKGYSTKVENSLSERFQVLNAADFGVPQHRRRIFIIANRLGIDSPRLKPTHGPEGFPYKTVGEIQHLPVRLPKISISEKLKNIDVITDNYKKSLSLFIKNIKELADTDNHFGSRQGLKKLYHKLNKEYKLIKDKKTHKFNNLLSFLEKYNDLVNECGINTFGDNKFLANHQSREHNFRDIVIFVGTKQGSNSSRFMNRDSEDYNEFLDTLYPYNRSKHRDTYVKQSWNKPSNTILAHMEKDGLKFIHPEQPRTLTPYEAQLLQSFPSDYTFCGRRNDQYRQIGNAVPPKLAKVIGESILCSYDKSKITTSIVTLNSGELYNNLK</sequence>
<dbReference type="InterPro" id="IPR018117">
    <property type="entry name" value="C5_DNA_meth_AS"/>
</dbReference>
<dbReference type="Gene3D" id="3.90.120.10">
    <property type="entry name" value="DNA Methylase, subunit A, domain 2"/>
    <property type="match status" value="1"/>
</dbReference>
<comment type="catalytic activity">
    <reaction evidence="7">
        <text>a 2'-deoxycytidine in DNA + S-adenosyl-L-methionine = a 5-methyl-2'-deoxycytidine in DNA + S-adenosyl-L-homocysteine + H(+)</text>
        <dbReference type="Rhea" id="RHEA:13681"/>
        <dbReference type="Rhea" id="RHEA-COMP:11369"/>
        <dbReference type="Rhea" id="RHEA-COMP:11370"/>
        <dbReference type="ChEBI" id="CHEBI:15378"/>
        <dbReference type="ChEBI" id="CHEBI:57856"/>
        <dbReference type="ChEBI" id="CHEBI:59789"/>
        <dbReference type="ChEBI" id="CHEBI:85452"/>
        <dbReference type="ChEBI" id="CHEBI:85454"/>
        <dbReference type="EC" id="2.1.1.37"/>
    </reaction>
</comment>
<accession>E0TZ90</accession>
<dbReference type="EMBL" id="CP002183">
    <property type="protein sequence ID" value="ADM40039.1"/>
    <property type="molecule type" value="Genomic_DNA"/>
</dbReference>
<dbReference type="Pfam" id="PF00145">
    <property type="entry name" value="DNA_methylase"/>
    <property type="match status" value="1"/>
</dbReference>
<keyword evidence="4" id="KW-0680">Restriction system</keyword>
<dbReference type="InterPro" id="IPR031303">
    <property type="entry name" value="C5_meth_CS"/>
</dbReference>
<keyword evidence="2 5" id="KW-0808">Transferase</keyword>
<dbReference type="PANTHER" id="PTHR10629:SF52">
    <property type="entry name" value="DNA (CYTOSINE-5)-METHYLTRANSFERASE 1"/>
    <property type="match status" value="1"/>
</dbReference>
<dbReference type="GO" id="GO:0003886">
    <property type="term" value="F:DNA (cytosine-5-)-methyltransferase activity"/>
    <property type="evidence" value="ECO:0007669"/>
    <property type="project" value="UniProtKB-EC"/>
</dbReference>
<comment type="similarity">
    <text evidence="5 6">Belongs to the class I-like SAM-binding methyltransferase superfamily. C5-methyltransferase family.</text>
</comment>
<protein>
    <recommendedName>
        <fullName evidence="7">Cytosine-specific methyltransferase</fullName>
        <ecNumber evidence="7">2.1.1.37</ecNumber>
    </recommendedName>
</protein>
<gene>
    <name evidence="8" type="ordered locus">BSUW23_20035</name>
</gene>
<dbReference type="KEGG" id="bss:BSUW23_20035"/>
<dbReference type="InterPro" id="IPR001525">
    <property type="entry name" value="C5_MeTfrase"/>
</dbReference>
<dbReference type="RefSeq" id="WP_003219112.1">
    <property type="nucleotide sequence ID" value="NC_014479.1"/>
</dbReference>
<dbReference type="REBASE" id="27734">
    <property type="entry name" value="M.BsuW23II"/>
</dbReference>
<proteinExistence type="inferred from homology"/>
<dbReference type="EC" id="2.1.1.37" evidence="7"/>
<dbReference type="Proteomes" id="UP000002233">
    <property type="component" value="Chromosome"/>
</dbReference>
<dbReference type="InterPro" id="IPR050390">
    <property type="entry name" value="C5-Methyltransferase"/>
</dbReference>
<dbReference type="GO" id="GO:0032259">
    <property type="term" value="P:methylation"/>
    <property type="evidence" value="ECO:0007669"/>
    <property type="project" value="UniProtKB-KW"/>
</dbReference>
<evidence type="ECO:0000256" key="2">
    <source>
        <dbReference type="ARBA" id="ARBA00022679"/>
    </source>
</evidence>
<keyword evidence="1 5" id="KW-0489">Methyltransferase</keyword>
<evidence type="ECO:0000256" key="3">
    <source>
        <dbReference type="ARBA" id="ARBA00022691"/>
    </source>
</evidence>
<reference key="1">
    <citation type="submission" date="2010-08" db="EMBL/GenBank/DDBJ databases">
        <authorList>
            <person name="Zeigler D.R."/>
        </authorList>
    </citation>
    <scope>NUCLEOTIDE SEQUENCE</scope>
    <source>
        <strain>W23</strain>
    </source>
</reference>
<reference evidence="8 9" key="2">
    <citation type="journal article" date="2011" name="Microbiology">
        <title>The genome sequence of Bacillus subtilis subsp. spizizenii W23: insights into speciation within the B. subtilis complex and into the history of B. subtilis genetics.</title>
        <authorList>
            <person name="Zeigler D.R."/>
        </authorList>
    </citation>
    <scope>NUCLEOTIDE SEQUENCE [LARGE SCALE GENOMIC DNA]</scope>
    <source>
        <strain evidence="9">ATCC 23059 / NRRL B-14472 / W23</strain>
    </source>
</reference>
<evidence type="ECO:0000256" key="4">
    <source>
        <dbReference type="ARBA" id="ARBA00022747"/>
    </source>
</evidence>
<name>E0TZ90_BACSH</name>
<dbReference type="PROSITE" id="PS00094">
    <property type="entry name" value="C5_MTASE_1"/>
    <property type="match status" value="1"/>
</dbReference>
<evidence type="ECO:0000313" key="9">
    <source>
        <dbReference type="Proteomes" id="UP000002233"/>
    </source>
</evidence>
<dbReference type="PANTHER" id="PTHR10629">
    <property type="entry name" value="CYTOSINE-SPECIFIC METHYLTRANSFERASE"/>
    <property type="match status" value="1"/>
</dbReference>
<dbReference type="SUPFAM" id="SSF53335">
    <property type="entry name" value="S-adenosyl-L-methionine-dependent methyltransferases"/>
    <property type="match status" value="1"/>
</dbReference>
<dbReference type="GO" id="GO:0044027">
    <property type="term" value="P:negative regulation of gene expression via chromosomal CpG island methylation"/>
    <property type="evidence" value="ECO:0007669"/>
    <property type="project" value="TreeGrafter"/>
</dbReference>
<dbReference type="GO" id="GO:0003677">
    <property type="term" value="F:DNA binding"/>
    <property type="evidence" value="ECO:0007669"/>
    <property type="project" value="TreeGrafter"/>
</dbReference>
<dbReference type="AlphaFoldDB" id="E0TZ90"/>
<evidence type="ECO:0000256" key="7">
    <source>
        <dbReference type="RuleBase" id="RU000417"/>
    </source>
</evidence>
<dbReference type="Gene3D" id="3.40.50.150">
    <property type="entry name" value="Vaccinia Virus protein VP39"/>
    <property type="match status" value="1"/>
</dbReference>
<dbReference type="PROSITE" id="PS51679">
    <property type="entry name" value="SAM_MT_C5"/>
    <property type="match status" value="1"/>
</dbReference>
<evidence type="ECO:0000256" key="1">
    <source>
        <dbReference type="ARBA" id="ARBA00022603"/>
    </source>
</evidence>
<dbReference type="NCBIfam" id="TIGR00675">
    <property type="entry name" value="dcm"/>
    <property type="match status" value="1"/>
</dbReference>
<evidence type="ECO:0000313" key="8">
    <source>
        <dbReference type="EMBL" id="ADM40039.1"/>
    </source>
</evidence>
<organism evidence="8 9">
    <name type="scientific">Bacillus spizizenii (strain ATCC 23059 / NRRL B-14472 / W23)</name>
    <name type="common">Bacillus subtilis subsp. spizizenii</name>
    <dbReference type="NCBI Taxonomy" id="655816"/>
    <lineage>
        <taxon>Bacteria</taxon>
        <taxon>Bacillati</taxon>
        <taxon>Bacillota</taxon>
        <taxon>Bacilli</taxon>
        <taxon>Bacillales</taxon>
        <taxon>Bacillaceae</taxon>
        <taxon>Bacillus</taxon>
    </lineage>
</organism>
<feature type="active site" evidence="5">
    <location>
        <position position="86"/>
    </location>
</feature>
<evidence type="ECO:0000256" key="6">
    <source>
        <dbReference type="RuleBase" id="RU000416"/>
    </source>
</evidence>
<dbReference type="InterPro" id="IPR029063">
    <property type="entry name" value="SAM-dependent_MTases_sf"/>
</dbReference>
<dbReference type="PRINTS" id="PR00105">
    <property type="entry name" value="C5METTRFRASE"/>
</dbReference>
<keyword evidence="3 5" id="KW-0949">S-adenosyl-L-methionine</keyword>